<comment type="caution">
    <text evidence="8">The sequence shown here is derived from an EMBL/GenBank/DDBJ whole genome shotgun (WGS) entry which is preliminary data.</text>
</comment>
<evidence type="ECO:0000313" key="8">
    <source>
        <dbReference type="EMBL" id="KAK4563478.1"/>
    </source>
</evidence>
<dbReference type="InterPro" id="IPR032474">
    <property type="entry name" value="Argonaute_N"/>
</dbReference>
<dbReference type="GO" id="GO:1990904">
    <property type="term" value="C:ribonucleoprotein complex"/>
    <property type="evidence" value="ECO:0007669"/>
    <property type="project" value="UniProtKB-KW"/>
</dbReference>
<evidence type="ECO:0000259" key="6">
    <source>
        <dbReference type="PROSITE" id="PS50821"/>
    </source>
</evidence>
<evidence type="ECO:0000256" key="1">
    <source>
        <dbReference type="ARBA" id="ARBA00008201"/>
    </source>
</evidence>
<dbReference type="GO" id="GO:0031047">
    <property type="term" value="P:regulatory ncRNA-mediated gene silencing"/>
    <property type="evidence" value="ECO:0007669"/>
    <property type="project" value="UniProtKB-KW"/>
</dbReference>
<evidence type="ECO:0000256" key="4">
    <source>
        <dbReference type="ARBA" id="ARBA00023274"/>
    </source>
</evidence>
<dbReference type="InterPro" id="IPR032472">
    <property type="entry name" value="ArgoL2"/>
</dbReference>
<dbReference type="SMART" id="SM00950">
    <property type="entry name" value="Piwi"/>
    <property type="match status" value="1"/>
</dbReference>
<dbReference type="InterPro" id="IPR003100">
    <property type="entry name" value="PAZ_dom"/>
</dbReference>
<dbReference type="InterPro" id="IPR036085">
    <property type="entry name" value="PAZ_dom_sf"/>
</dbReference>
<feature type="domain" description="PAZ" evidence="6">
    <location>
        <begin position="251"/>
        <end position="367"/>
    </location>
</feature>
<dbReference type="EMBL" id="JAXUIC010000011">
    <property type="protein sequence ID" value="KAK4563478.1"/>
    <property type="molecule type" value="Genomic_DNA"/>
</dbReference>
<dbReference type="Pfam" id="PF16486">
    <property type="entry name" value="ArgoN"/>
    <property type="match status" value="1"/>
</dbReference>
<dbReference type="InterPro" id="IPR003165">
    <property type="entry name" value="Piwi"/>
</dbReference>
<dbReference type="Pfam" id="PF02171">
    <property type="entry name" value="Piwi"/>
    <property type="match status" value="1"/>
</dbReference>
<dbReference type="PROSITE" id="PS50821">
    <property type="entry name" value="PAZ"/>
    <property type="match status" value="1"/>
</dbReference>
<dbReference type="Gene3D" id="2.170.260.10">
    <property type="entry name" value="paz domain"/>
    <property type="match status" value="1"/>
</dbReference>
<dbReference type="Pfam" id="PF08699">
    <property type="entry name" value="ArgoL1"/>
    <property type="match status" value="1"/>
</dbReference>
<feature type="compositionally biased region" description="Pro residues" evidence="5">
    <location>
        <begin position="12"/>
        <end position="23"/>
    </location>
</feature>
<name>A0AAN7I7Z6_QUERU</name>
<dbReference type="Gene3D" id="3.40.50.2300">
    <property type="match status" value="1"/>
</dbReference>
<dbReference type="SUPFAM" id="SSF53098">
    <property type="entry name" value="Ribonuclease H-like"/>
    <property type="match status" value="1"/>
</dbReference>
<dbReference type="SMART" id="SM01163">
    <property type="entry name" value="DUF1785"/>
    <property type="match status" value="1"/>
</dbReference>
<dbReference type="GO" id="GO:0003723">
    <property type="term" value="F:RNA binding"/>
    <property type="evidence" value="ECO:0007669"/>
    <property type="project" value="InterPro"/>
</dbReference>
<evidence type="ECO:0000259" key="7">
    <source>
        <dbReference type="PROSITE" id="PS50822"/>
    </source>
</evidence>
<dbReference type="AlphaFoldDB" id="A0AAN7I7Z6"/>
<keyword evidence="9" id="KW-1185">Reference proteome</keyword>
<accession>A0AAN7I7Z6</accession>
<dbReference type="InterPro" id="IPR014811">
    <property type="entry name" value="ArgoL1"/>
</dbReference>
<comment type="similarity">
    <text evidence="1">Belongs to the argonaute family. Ago subfamily.</text>
</comment>
<sequence length="878" mass="98211">MDNLGGSEEAGGPPPLPLPPPTIPLNMKPEQVATHKNTITGRLGVESTGQSIQLLSNHFKVDVSDASVFYQYSVSITAEENRVVEGRGIRRKVIEKLFQKNDRKLAEKRFAYDGGKSLYTVDPLPLNLFESQVVLEEVLKSNTGSPGGSGSPSGSSKKSRLNFNVNVSDAAKIPSNAQGALRVLNTVLRQQAADRGSLSVRQSVHNNPWDIIDVGGGVKGVQGFHSSFCLTQGGLSLNMDVSTTMILKAEPVIDFILASQDIESTKCIDWVEAKRMLKNFMIKTKHQSLEYKIIGLSDSPCKDQFFDMRVKNGDGANKGQTVPTSVYDYFSKHRKIQLQWSAHLPCVDVGKPERPKYLPLELCTLIPDQCYTKALSLMQRASLAKKSKLNPQARVRTLIDAVGNQKDDPVLAEFHISIENQLTQVEGRILETPKLKVGNSEDCIPCKGRWNFNSKKLYEPTRIERWVVVNFSTPCETSLFSRELINCGRDMGIHIDQPYRLIEENSEFISAEPVKRVEEMFKQVKEASMTQVQIILCVLPKRKNSDIYGPWKKICLCDYGIVTQCASPGSINRQYLTNLLLKINSKLGGINSLLAIESLSCLPLLKESPTLILGMNVSHGSPGLSDIPSVAAVVGSQCWPSISRYRASVRAQPCRLEMIEALYNLEDNIDNGIIRELLLDFYRTSNCKPTQIIVFRDGDGVSESQFNQVLDIELDQIRKAYQNLWEDINPKFTVIMAQKNHHTKLFKADFRDNVPSGTVVDTKIVHPKNYNFYMCAHAGMIGTSRPAHYHVLCDEIGFSPDQLQDLIHSLSYDLLKWLLCCYFSISPSFLSPVAPIRYAHLAAQQMGQIMKFEDFPERPEAELLPKLHKSIEGSMFFC</sequence>
<keyword evidence="3" id="KW-0943">RNA-mediated gene silencing</keyword>
<dbReference type="CDD" id="cd02846">
    <property type="entry name" value="PAZ_argonaute_like"/>
    <property type="match status" value="1"/>
</dbReference>
<reference evidence="8 9" key="1">
    <citation type="journal article" date="2023" name="G3 (Bethesda)">
        <title>A haplotype-resolved chromosome-scale genome for Quercus rubra L. provides insights into the genetics of adaptive traits for red oak species.</title>
        <authorList>
            <person name="Kapoor B."/>
            <person name="Jenkins J."/>
            <person name="Schmutz J."/>
            <person name="Zhebentyayeva T."/>
            <person name="Kuelheim C."/>
            <person name="Coggeshall M."/>
            <person name="Heim C."/>
            <person name="Lasky J.R."/>
            <person name="Leites L."/>
            <person name="Islam-Faridi N."/>
            <person name="Romero-Severson J."/>
            <person name="DeLeo V.L."/>
            <person name="Lucas S.M."/>
            <person name="Lazic D."/>
            <person name="Gailing O."/>
            <person name="Carlson J."/>
            <person name="Staton M."/>
        </authorList>
    </citation>
    <scope>NUCLEOTIDE SEQUENCE [LARGE SCALE GENOMIC DNA]</scope>
    <source>
        <strain evidence="8">Pseudo-F2</strain>
    </source>
</reference>
<dbReference type="SUPFAM" id="SSF101690">
    <property type="entry name" value="PAZ domain"/>
    <property type="match status" value="1"/>
</dbReference>
<evidence type="ECO:0000256" key="3">
    <source>
        <dbReference type="ARBA" id="ARBA00023158"/>
    </source>
</evidence>
<dbReference type="GO" id="GO:0051607">
    <property type="term" value="P:defense response to virus"/>
    <property type="evidence" value="ECO:0007669"/>
    <property type="project" value="UniProtKB-ARBA"/>
</dbReference>
<organism evidence="8 9">
    <name type="scientific">Quercus rubra</name>
    <name type="common">Northern red oak</name>
    <name type="synonym">Quercus borealis</name>
    <dbReference type="NCBI Taxonomy" id="3512"/>
    <lineage>
        <taxon>Eukaryota</taxon>
        <taxon>Viridiplantae</taxon>
        <taxon>Streptophyta</taxon>
        <taxon>Embryophyta</taxon>
        <taxon>Tracheophyta</taxon>
        <taxon>Spermatophyta</taxon>
        <taxon>Magnoliopsida</taxon>
        <taxon>eudicotyledons</taxon>
        <taxon>Gunneridae</taxon>
        <taxon>Pentapetalae</taxon>
        <taxon>rosids</taxon>
        <taxon>fabids</taxon>
        <taxon>Fagales</taxon>
        <taxon>Fagaceae</taxon>
        <taxon>Quercus</taxon>
    </lineage>
</organism>
<evidence type="ECO:0000256" key="5">
    <source>
        <dbReference type="SAM" id="MobiDB-lite"/>
    </source>
</evidence>
<evidence type="ECO:0000256" key="2">
    <source>
        <dbReference type="ARBA" id="ARBA00022491"/>
    </source>
</evidence>
<feature type="region of interest" description="Disordered" evidence="5">
    <location>
        <begin position="140"/>
        <end position="159"/>
    </location>
</feature>
<protein>
    <submittedName>
        <fullName evidence="8">Uncharacterized protein</fullName>
    </submittedName>
</protein>
<dbReference type="InterPro" id="IPR036397">
    <property type="entry name" value="RNaseH_sf"/>
</dbReference>
<dbReference type="CDD" id="cd04657">
    <property type="entry name" value="Piwi_ago-like"/>
    <property type="match status" value="1"/>
</dbReference>
<keyword evidence="2" id="KW-0678">Repressor</keyword>
<dbReference type="Pfam" id="PF02170">
    <property type="entry name" value="PAZ"/>
    <property type="match status" value="1"/>
</dbReference>
<dbReference type="Pfam" id="PF16488">
    <property type="entry name" value="ArgoL2"/>
    <property type="match status" value="1"/>
</dbReference>
<dbReference type="PANTHER" id="PTHR22891">
    <property type="entry name" value="EUKARYOTIC TRANSLATION INITIATION FACTOR 2C"/>
    <property type="match status" value="1"/>
</dbReference>
<evidence type="ECO:0000313" key="9">
    <source>
        <dbReference type="Proteomes" id="UP001324115"/>
    </source>
</evidence>
<dbReference type="InterPro" id="IPR045246">
    <property type="entry name" value="Piwi_ago-like"/>
</dbReference>
<feature type="region of interest" description="Disordered" evidence="5">
    <location>
        <begin position="1"/>
        <end position="25"/>
    </location>
</feature>
<keyword evidence="4" id="KW-0687">Ribonucleoprotein</keyword>
<dbReference type="Proteomes" id="UP001324115">
    <property type="component" value="Unassembled WGS sequence"/>
</dbReference>
<dbReference type="InterPro" id="IPR012337">
    <property type="entry name" value="RNaseH-like_sf"/>
</dbReference>
<dbReference type="Gene3D" id="3.30.420.10">
    <property type="entry name" value="Ribonuclease H-like superfamily/Ribonuclease H"/>
    <property type="match status" value="1"/>
</dbReference>
<proteinExistence type="inferred from homology"/>
<feature type="domain" description="Piwi" evidence="7">
    <location>
        <begin position="534"/>
        <end position="851"/>
    </location>
</feature>
<gene>
    <name evidence="8" type="ORF">RGQ29_005833</name>
</gene>
<dbReference type="PROSITE" id="PS50822">
    <property type="entry name" value="PIWI"/>
    <property type="match status" value="1"/>
</dbReference>